<dbReference type="OrthoDB" id="194358at2759"/>
<dbReference type="InterPro" id="IPR036770">
    <property type="entry name" value="Ankyrin_rpt-contain_sf"/>
</dbReference>
<dbReference type="InParanoid" id="A0A078B6J8"/>
<dbReference type="Gene3D" id="1.25.40.20">
    <property type="entry name" value="Ankyrin repeat-containing domain"/>
    <property type="match status" value="1"/>
</dbReference>
<accession>A0A078B6J8</accession>
<dbReference type="AlphaFoldDB" id="A0A078B6J8"/>
<name>A0A078B6J8_STYLE</name>
<sequence length="188" mass="21615">MKYTHFVTYTKNLPLLKQILTDQQGKEDVKTLEDKYGNKVAHIAAYQNDIEIIQILSENGINIYDSKNEKGETPQTVAEIYNSEKISSFLSVNRIPPIQMYNSQNRSSIFANSREIIMKEESKQNDRFDASRGNKALREVKQIKKKSSKHLTQSEEDVLKDINENFSMQSERESKAKPKTSNILPSVL</sequence>
<evidence type="ECO:0000313" key="2">
    <source>
        <dbReference type="EMBL" id="CDW89999.1"/>
    </source>
</evidence>
<dbReference type="SUPFAM" id="SSF48403">
    <property type="entry name" value="Ankyrin repeat"/>
    <property type="match status" value="1"/>
</dbReference>
<dbReference type="Pfam" id="PF12796">
    <property type="entry name" value="Ank_2"/>
    <property type="match status" value="1"/>
</dbReference>
<proteinExistence type="predicted"/>
<dbReference type="Proteomes" id="UP000039865">
    <property type="component" value="Unassembled WGS sequence"/>
</dbReference>
<evidence type="ECO:0000313" key="3">
    <source>
        <dbReference type="Proteomes" id="UP000039865"/>
    </source>
</evidence>
<dbReference type="InterPro" id="IPR002110">
    <property type="entry name" value="Ankyrin_rpt"/>
</dbReference>
<gene>
    <name evidence="2" type="primary">Contig17533.g18652</name>
    <name evidence="2" type="ORF">STYLEM_19139</name>
</gene>
<feature type="compositionally biased region" description="Polar residues" evidence="1">
    <location>
        <begin position="179"/>
        <end position="188"/>
    </location>
</feature>
<reference evidence="2 3" key="1">
    <citation type="submission" date="2014-06" db="EMBL/GenBank/DDBJ databases">
        <authorList>
            <person name="Swart Estienne"/>
        </authorList>
    </citation>
    <scope>NUCLEOTIDE SEQUENCE [LARGE SCALE GENOMIC DNA]</scope>
    <source>
        <strain evidence="2 3">130c</strain>
    </source>
</reference>
<dbReference type="EMBL" id="CCKQ01018063">
    <property type="protein sequence ID" value="CDW89999.1"/>
    <property type="molecule type" value="Genomic_DNA"/>
</dbReference>
<organism evidence="2 3">
    <name type="scientific">Stylonychia lemnae</name>
    <name type="common">Ciliate</name>
    <dbReference type="NCBI Taxonomy" id="5949"/>
    <lineage>
        <taxon>Eukaryota</taxon>
        <taxon>Sar</taxon>
        <taxon>Alveolata</taxon>
        <taxon>Ciliophora</taxon>
        <taxon>Intramacronucleata</taxon>
        <taxon>Spirotrichea</taxon>
        <taxon>Stichotrichia</taxon>
        <taxon>Sporadotrichida</taxon>
        <taxon>Oxytrichidae</taxon>
        <taxon>Stylonychinae</taxon>
        <taxon>Stylonychia</taxon>
    </lineage>
</organism>
<protein>
    <submittedName>
        <fullName evidence="2">Uncharacterized protein</fullName>
    </submittedName>
</protein>
<feature type="region of interest" description="Disordered" evidence="1">
    <location>
        <begin position="168"/>
        <end position="188"/>
    </location>
</feature>
<keyword evidence="3" id="KW-1185">Reference proteome</keyword>
<evidence type="ECO:0000256" key="1">
    <source>
        <dbReference type="SAM" id="MobiDB-lite"/>
    </source>
</evidence>